<keyword evidence="2" id="KW-1185">Reference proteome</keyword>
<proteinExistence type="predicted"/>
<organism evidence="1 2">
    <name type="scientific">Pleurotus cornucopiae</name>
    <name type="common">Cornucopia mushroom</name>
    <dbReference type="NCBI Taxonomy" id="5321"/>
    <lineage>
        <taxon>Eukaryota</taxon>
        <taxon>Fungi</taxon>
        <taxon>Dikarya</taxon>
        <taxon>Basidiomycota</taxon>
        <taxon>Agaricomycotina</taxon>
        <taxon>Agaricomycetes</taxon>
        <taxon>Agaricomycetidae</taxon>
        <taxon>Agaricales</taxon>
        <taxon>Pleurotineae</taxon>
        <taxon>Pleurotaceae</taxon>
        <taxon>Pleurotus</taxon>
    </lineage>
</organism>
<sequence length="137" mass="14786">MCAPTLASNVVQLPEVQVLNEPESSVGTLQVPPPFAQHQWDTILRRQRSRPKDGKGVKSSSMPSIFVNLSNIFEFAGWGTLDNLTFSPEDLAYGKARIQAVRRDRILGQFTASAIAGNAVLGSVFYALPAVVAISSV</sequence>
<evidence type="ECO:0000313" key="2">
    <source>
        <dbReference type="Proteomes" id="UP000824881"/>
    </source>
</evidence>
<gene>
    <name evidence="1" type="ORF">CCMSSC00406_0006148</name>
</gene>
<protein>
    <submittedName>
        <fullName evidence="1">Uncharacterized protein</fullName>
    </submittedName>
</protein>
<evidence type="ECO:0000313" key="1">
    <source>
        <dbReference type="EMBL" id="KAG9226627.1"/>
    </source>
</evidence>
<dbReference type="Proteomes" id="UP000824881">
    <property type="component" value="Unassembled WGS sequence"/>
</dbReference>
<dbReference type="EMBL" id="WQMT02000002">
    <property type="protein sequence ID" value="KAG9226627.1"/>
    <property type="molecule type" value="Genomic_DNA"/>
</dbReference>
<accession>A0ACB7J7R9</accession>
<comment type="caution">
    <text evidence="1">The sequence shown here is derived from an EMBL/GenBank/DDBJ whole genome shotgun (WGS) entry which is preliminary data.</text>
</comment>
<name>A0ACB7J7R9_PLECO</name>
<reference evidence="1 2" key="1">
    <citation type="journal article" date="2021" name="Appl. Environ. Microbiol.">
        <title>Genetic linkage and physical mapping for an oyster mushroom Pleurotus cornucopiae and QTL analysis for the trait cap color.</title>
        <authorList>
            <person name="Zhang Y."/>
            <person name="Gao W."/>
            <person name="Sonnenberg A."/>
            <person name="Chen Q."/>
            <person name="Zhang J."/>
            <person name="Huang C."/>
        </authorList>
    </citation>
    <scope>NUCLEOTIDE SEQUENCE [LARGE SCALE GENOMIC DNA]</scope>
    <source>
        <strain evidence="1">CCMSSC00406</strain>
    </source>
</reference>